<proteinExistence type="predicted"/>
<dbReference type="STRING" id="762967.HMPREF9440_01819"/>
<gene>
    <name evidence="2" type="ORF">HMPREF9440_01819</name>
</gene>
<dbReference type="InterPro" id="IPR052942">
    <property type="entry name" value="LPS_cholinephosphotransferase"/>
</dbReference>
<organism evidence="2 3">
    <name type="scientific">Sutterella parvirubra YIT 11816</name>
    <dbReference type="NCBI Taxonomy" id="762967"/>
    <lineage>
        <taxon>Bacteria</taxon>
        <taxon>Pseudomonadati</taxon>
        <taxon>Pseudomonadota</taxon>
        <taxon>Betaproteobacteria</taxon>
        <taxon>Burkholderiales</taxon>
        <taxon>Sutterellaceae</taxon>
        <taxon>Sutterella</taxon>
    </lineage>
</organism>
<dbReference type="InterPro" id="IPR007074">
    <property type="entry name" value="LicD/FKTN/FKRP_NTP_transf"/>
</dbReference>
<protein>
    <submittedName>
        <fullName evidence="2">LICD family protein</fullName>
    </submittedName>
</protein>
<dbReference type="PANTHER" id="PTHR43404">
    <property type="entry name" value="LIPOPOLYSACCHARIDE CHOLINEPHOSPHOTRANSFERASE LICD"/>
    <property type="match status" value="1"/>
</dbReference>
<name>H3KGD9_9BURK</name>
<evidence type="ECO:0000313" key="2">
    <source>
        <dbReference type="EMBL" id="EHY30819.1"/>
    </source>
</evidence>
<accession>H3KGD9</accession>
<feature type="domain" description="LicD/FKTN/FKRP nucleotidyltransferase" evidence="1">
    <location>
        <begin position="25"/>
        <end position="116"/>
    </location>
</feature>
<dbReference type="RefSeq" id="WP_008542940.1">
    <property type="nucleotide sequence ID" value="NZ_JH604995.1"/>
</dbReference>
<evidence type="ECO:0000313" key="3">
    <source>
        <dbReference type="Proteomes" id="UP000004956"/>
    </source>
</evidence>
<dbReference type="Pfam" id="PF04991">
    <property type="entry name" value="LicD"/>
    <property type="match status" value="1"/>
</dbReference>
<dbReference type="AlphaFoldDB" id="H3KGD9"/>
<comment type="caution">
    <text evidence="2">The sequence shown here is derived from an EMBL/GenBank/DDBJ whole genome shotgun (WGS) entry which is preliminary data.</text>
</comment>
<dbReference type="PATRIC" id="fig|762967.3.peg.1430"/>
<sequence length="241" mass="28116">MLSDEDLRKLQHALADMLKVFDGFCREHNINYVLAGGTLLGAVRHQGFIPWDDDVDLIMLPEEFEKFNAVRHLLPAPFVAKDLPGTGITKVFDVSRKLETGTDGLGHPFLDIFPMRAASPGEVLLTPLRKRVRGRHAFPRWHPGYWFWSLVRNPVRWLWRRRKTCSPVDGFHLIYESESFANWTIRPEQLKAVRREEVRFEGECYPVPADTEGYLRIEYGDDFMTPHPPELRHYHIKAIHF</sequence>
<reference evidence="2 3" key="1">
    <citation type="submission" date="2011-11" db="EMBL/GenBank/DDBJ databases">
        <authorList>
            <person name="Weinstock G."/>
            <person name="Sodergren E."/>
            <person name="Clifton S."/>
            <person name="Fulton L."/>
            <person name="Fulton B."/>
            <person name="Courtney L."/>
            <person name="Fronick C."/>
            <person name="Harrison M."/>
            <person name="Strong C."/>
            <person name="Farmer C."/>
            <person name="Delahaunty K."/>
            <person name="Markovic C."/>
            <person name="Hall O."/>
            <person name="Minx P."/>
            <person name="Tomlinson C."/>
            <person name="Mitreva M."/>
            <person name="Hou S."/>
            <person name="Chen J."/>
            <person name="Wollam A."/>
            <person name="Pepin K.H."/>
            <person name="Johnson M."/>
            <person name="Bhonagiri V."/>
            <person name="Zhang X."/>
            <person name="Suruliraj S."/>
            <person name="Warren W."/>
            <person name="Chinwalla A."/>
            <person name="Mardis E.R."/>
            <person name="Wilson R.K."/>
        </authorList>
    </citation>
    <scope>NUCLEOTIDE SEQUENCE [LARGE SCALE GENOMIC DNA]</scope>
    <source>
        <strain evidence="2 3">YIT 11816</strain>
    </source>
</reference>
<evidence type="ECO:0000259" key="1">
    <source>
        <dbReference type="Pfam" id="PF04991"/>
    </source>
</evidence>
<dbReference type="Proteomes" id="UP000004956">
    <property type="component" value="Unassembled WGS sequence"/>
</dbReference>
<keyword evidence="3" id="KW-1185">Reference proteome</keyword>
<dbReference type="GO" id="GO:0009100">
    <property type="term" value="P:glycoprotein metabolic process"/>
    <property type="evidence" value="ECO:0007669"/>
    <property type="project" value="UniProtKB-ARBA"/>
</dbReference>
<dbReference type="OrthoDB" id="9786100at2"/>
<dbReference type="HOGENOM" id="CLU_075543_1_0_4"/>
<dbReference type="PANTHER" id="PTHR43404:SF2">
    <property type="entry name" value="LIPOPOLYSACCHARIDE CHOLINEPHOSPHOTRANSFERASE LICD"/>
    <property type="match status" value="1"/>
</dbReference>
<dbReference type="EMBL" id="AFBQ01000273">
    <property type="protein sequence ID" value="EHY30819.1"/>
    <property type="molecule type" value="Genomic_DNA"/>
</dbReference>